<dbReference type="AlphaFoldDB" id="A0A0A2DNY1"/>
<dbReference type="EMBL" id="JRVJ01000010">
    <property type="protein sequence ID" value="KGM18596.1"/>
    <property type="molecule type" value="Genomic_DNA"/>
</dbReference>
<keyword evidence="1" id="KW-0812">Transmembrane</keyword>
<gene>
    <name evidence="2" type="ORF">MA47_06510</name>
</gene>
<keyword evidence="1" id="KW-1133">Transmembrane helix</keyword>
<keyword evidence="3" id="KW-1185">Reference proteome</keyword>
<name>A0A0A2DNY1_9CORY</name>
<reference evidence="2 3" key="1">
    <citation type="submission" date="2014-10" db="EMBL/GenBank/DDBJ databases">
        <title>Whole Genome sequence of Corynebacterium auriscanis strain CIP 106629.</title>
        <authorList>
            <person name="Hassan S.S."/>
            <person name="Jamal S.B."/>
            <person name="Tiwari S."/>
            <person name="Oliveira L.D.C."/>
            <person name="Souza F."/>
            <person name="Mariano D.C."/>
            <person name="Almeida S."/>
            <person name="Dorella F."/>
            <person name="Pereira F."/>
            <person name="Carvalho A."/>
            <person name="Leal C.A."/>
            <person name="Soares S.D.C."/>
            <person name="Figueiredo H.C."/>
            <person name="Silva A."/>
            <person name="Azevedo V.A."/>
        </authorList>
    </citation>
    <scope>NUCLEOTIDE SEQUENCE [LARGE SCALE GENOMIC DNA]</scope>
    <source>
        <strain evidence="2 3">CIP 106629</strain>
    </source>
</reference>
<organism evidence="2 3">
    <name type="scientific">Corynebacterium auriscanis</name>
    <dbReference type="NCBI Taxonomy" id="99807"/>
    <lineage>
        <taxon>Bacteria</taxon>
        <taxon>Bacillati</taxon>
        <taxon>Actinomycetota</taxon>
        <taxon>Actinomycetes</taxon>
        <taxon>Mycobacteriales</taxon>
        <taxon>Corynebacteriaceae</taxon>
        <taxon>Corynebacterium</taxon>
    </lineage>
</organism>
<proteinExistence type="predicted"/>
<sequence>MCDWLFLLVCLAECVVVALLGNGGMLQYTLISLAVLFVACFLTTIRRAFYTVLLTTAAQCILISVLPSKYLPVFWPAKTNVIVLVGVLTVVLFALVRSPMKKGYSLFG</sequence>
<dbReference type="Proteomes" id="UP000030145">
    <property type="component" value="Unassembled WGS sequence"/>
</dbReference>
<protein>
    <submittedName>
        <fullName evidence="2">Uncharacterized protein</fullName>
    </submittedName>
</protein>
<evidence type="ECO:0000256" key="1">
    <source>
        <dbReference type="SAM" id="Phobius"/>
    </source>
</evidence>
<feature type="transmembrane region" description="Helical" evidence="1">
    <location>
        <begin position="73"/>
        <end position="96"/>
    </location>
</feature>
<comment type="caution">
    <text evidence="2">The sequence shown here is derived from an EMBL/GenBank/DDBJ whole genome shotgun (WGS) entry which is preliminary data.</text>
</comment>
<evidence type="ECO:0000313" key="3">
    <source>
        <dbReference type="Proteomes" id="UP000030145"/>
    </source>
</evidence>
<evidence type="ECO:0000313" key="2">
    <source>
        <dbReference type="EMBL" id="KGM18596.1"/>
    </source>
</evidence>
<feature type="transmembrane region" description="Helical" evidence="1">
    <location>
        <begin position="24"/>
        <end position="42"/>
    </location>
</feature>
<feature type="transmembrane region" description="Helical" evidence="1">
    <location>
        <begin position="49"/>
        <end position="67"/>
    </location>
</feature>
<keyword evidence="1" id="KW-0472">Membrane</keyword>
<accession>A0A0A2DNY1</accession>